<evidence type="ECO:0000313" key="2">
    <source>
        <dbReference type="Proteomes" id="UP000009273"/>
    </source>
</evidence>
<accession>G3MA98</accession>
<sequence>MNLINKETIQQILSFYPDESKELIKHQINAMEEIIKKQSDLYTKDKGYQRAVDYILKQIIEGKFILK</sequence>
<protein>
    <submittedName>
        <fullName evidence="1">Gp357</fullName>
    </submittedName>
</protein>
<dbReference type="Proteomes" id="UP000009273">
    <property type="component" value="Segment"/>
</dbReference>
<evidence type="ECO:0000313" key="1">
    <source>
        <dbReference type="EMBL" id="AEO93616.1"/>
    </source>
</evidence>
<dbReference type="EMBL" id="JN638751">
    <property type="protein sequence ID" value="AEO93616.1"/>
    <property type="molecule type" value="Genomic_DNA"/>
</dbReference>
<dbReference type="GeneID" id="18563572"/>
<dbReference type="RefSeq" id="YP_009015660.1">
    <property type="nucleotide sequence ID" value="NC_023719.1"/>
</dbReference>
<keyword evidence="2" id="KW-1185">Reference proteome</keyword>
<name>G3MA98_9CAUD</name>
<organism evidence="1 2">
    <name type="scientific">Bacillus phage G</name>
    <dbReference type="NCBI Taxonomy" id="2884420"/>
    <lineage>
        <taxon>Viruses</taxon>
        <taxon>Duplodnaviria</taxon>
        <taxon>Heunggongvirae</taxon>
        <taxon>Uroviricota</taxon>
        <taxon>Caudoviricetes</taxon>
        <taxon>Donellivirus</taxon>
        <taxon>Donellivirus gee</taxon>
    </lineage>
</organism>
<proteinExistence type="predicted"/>
<dbReference type="KEGG" id="vg:18563572"/>
<gene>
    <name evidence="1" type="primary">357</name>
    <name evidence="1" type="ORF">G_357</name>
</gene>
<reference evidence="1 2" key="1">
    <citation type="submission" date="2011-09" db="EMBL/GenBank/DDBJ databases">
        <authorList>
            <person name="Pope W.H."/>
            <person name="Pedulla M.L."/>
            <person name="Ford M.E."/>
            <person name="Peebles C.L."/>
            <person name="Hatfull G.H."/>
            <person name="Hendrix R.W."/>
        </authorList>
    </citation>
    <scope>NUCLEOTIDE SEQUENCE [LARGE SCALE GENOMIC DNA]</scope>
    <source>
        <strain evidence="1">G</strain>
    </source>
</reference>